<accession>A0AAW2E4X3</accession>
<dbReference type="EMBL" id="JAZDWU010000001">
    <property type="protein sequence ID" value="KAL0016685.1"/>
    <property type="molecule type" value="Genomic_DNA"/>
</dbReference>
<gene>
    <name evidence="2" type="ORF">SO802_003754</name>
</gene>
<comment type="caution">
    <text evidence="2">The sequence shown here is derived from an EMBL/GenBank/DDBJ whole genome shotgun (WGS) entry which is preliminary data.</text>
</comment>
<dbReference type="AlphaFoldDB" id="A0AAW2E4X3"/>
<organism evidence="2 3">
    <name type="scientific">Lithocarpus litseifolius</name>
    <dbReference type="NCBI Taxonomy" id="425828"/>
    <lineage>
        <taxon>Eukaryota</taxon>
        <taxon>Viridiplantae</taxon>
        <taxon>Streptophyta</taxon>
        <taxon>Embryophyta</taxon>
        <taxon>Tracheophyta</taxon>
        <taxon>Spermatophyta</taxon>
        <taxon>Magnoliopsida</taxon>
        <taxon>eudicotyledons</taxon>
        <taxon>Gunneridae</taxon>
        <taxon>Pentapetalae</taxon>
        <taxon>rosids</taxon>
        <taxon>fabids</taxon>
        <taxon>Fagales</taxon>
        <taxon>Fagaceae</taxon>
        <taxon>Lithocarpus</taxon>
    </lineage>
</organism>
<evidence type="ECO:0000313" key="2">
    <source>
        <dbReference type="EMBL" id="KAL0016685.1"/>
    </source>
</evidence>
<reference evidence="2 3" key="1">
    <citation type="submission" date="2024-01" db="EMBL/GenBank/DDBJ databases">
        <title>A telomere-to-telomere, gap-free genome of sweet tea (Lithocarpus litseifolius).</title>
        <authorList>
            <person name="Zhou J."/>
        </authorList>
    </citation>
    <scope>NUCLEOTIDE SEQUENCE [LARGE SCALE GENOMIC DNA]</scope>
    <source>
        <strain evidence="2">Zhou-2022a</strain>
        <tissue evidence="2">Leaf</tissue>
    </source>
</reference>
<sequence>MAEPSGVRPRCPLVCGALRRRASHQGAEGAGARPKEDEEHEGAGAQQRQHLAKRCHQDR</sequence>
<feature type="region of interest" description="Disordered" evidence="1">
    <location>
        <begin position="20"/>
        <end position="59"/>
    </location>
</feature>
<keyword evidence="3" id="KW-1185">Reference proteome</keyword>
<feature type="compositionally biased region" description="Basic residues" evidence="1">
    <location>
        <begin position="50"/>
        <end position="59"/>
    </location>
</feature>
<dbReference type="Proteomes" id="UP001459277">
    <property type="component" value="Unassembled WGS sequence"/>
</dbReference>
<proteinExistence type="predicted"/>
<evidence type="ECO:0000256" key="1">
    <source>
        <dbReference type="SAM" id="MobiDB-lite"/>
    </source>
</evidence>
<evidence type="ECO:0000313" key="3">
    <source>
        <dbReference type="Proteomes" id="UP001459277"/>
    </source>
</evidence>
<protein>
    <submittedName>
        <fullName evidence="2">Uncharacterized protein</fullName>
    </submittedName>
</protein>
<name>A0AAW2E4X3_9ROSI</name>